<keyword evidence="2" id="KW-1185">Reference proteome</keyword>
<name>A0A9P8UNX8_9PEZI</name>
<dbReference type="Proteomes" id="UP000758603">
    <property type="component" value="Unassembled WGS sequence"/>
</dbReference>
<dbReference type="RefSeq" id="XP_045959649.1">
    <property type="nucleotide sequence ID" value="XM_046099845.1"/>
</dbReference>
<reference evidence="1" key="1">
    <citation type="journal article" date="2021" name="Nat. Commun.">
        <title>Genetic determinants of endophytism in the Arabidopsis root mycobiome.</title>
        <authorList>
            <person name="Mesny F."/>
            <person name="Miyauchi S."/>
            <person name="Thiergart T."/>
            <person name="Pickel B."/>
            <person name="Atanasova L."/>
            <person name="Karlsson M."/>
            <person name="Huettel B."/>
            <person name="Barry K.W."/>
            <person name="Haridas S."/>
            <person name="Chen C."/>
            <person name="Bauer D."/>
            <person name="Andreopoulos W."/>
            <person name="Pangilinan J."/>
            <person name="LaButti K."/>
            <person name="Riley R."/>
            <person name="Lipzen A."/>
            <person name="Clum A."/>
            <person name="Drula E."/>
            <person name="Henrissat B."/>
            <person name="Kohler A."/>
            <person name="Grigoriev I.V."/>
            <person name="Martin F.M."/>
            <person name="Hacquard S."/>
        </authorList>
    </citation>
    <scope>NUCLEOTIDE SEQUENCE</scope>
    <source>
        <strain evidence="1">MPI-SDFR-AT-0073</strain>
    </source>
</reference>
<dbReference type="InterPro" id="IPR029058">
    <property type="entry name" value="AB_hydrolase_fold"/>
</dbReference>
<dbReference type="Pfam" id="PF03583">
    <property type="entry name" value="LIP"/>
    <property type="match status" value="1"/>
</dbReference>
<evidence type="ECO:0000313" key="2">
    <source>
        <dbReference type="Proteomes" id="UP000758603"/>
    </source>
</evidence>
<sequence length="254" mass="27583">MWGYSGGSLARSKAAELQIQFAPELLTGFVGAALGGLVDNLKAFYTVTNKTPYTGNLALSMMGIMSEFPMVDTYLRSRVKTKGSHNAIAFLKGREMDSRLYFYAYWGQNIYGYFVGGQAYLEGSQALRYDVNAQHERSTVCGQVSEILVETGLGEPVAKLSPSTGTSVNDVPAEIPTAGESNYCDGDITIVGPSIQVVVADDVEVFPDLLRSGKSQHVQVPTSGVPFGSVSTAWRPESEERECLDNLFHDTYAF</sequence>
<dbReference type="PANTHER" id="PTHR34853:SF1">
    <property type="entry name" value="LIPASE 5"/>
    <property type="match status" value="1"/>
</dbReference>
<dbReference type="EMBL" id="JAGPXC010000003">
    <property type="protein sequence ID" value="KAH6655384.1"/>
    <property type="molecule type" value="Genomic_DNA"/>
</dbReference>
<evidence type="ECO:0000313" key="1">
    <source>
        <dbReference type="EMBL" id="KAH6655384.1"/>
    </source>
</evidence>
<dbReference type="GO" id="GO:0016042">
    <property type="term" value="P:lipid catabolic process"/>
    <property type="evidence" value="ECO:0007669"/>
    <property type="project" value="InterPro"/>
</dbReference>
<dbReference type="PANTHER" id="PTHR34853">
    <property type="match status" value="1"/>
</dbReference>
<dbReference type="OrthoDB" id="2373480at2759"/>
<organism evidence="1 2">
    <name type="scientific">Truncatella angustata</name>
    <dbReference type="NCBI Taxonomy" id="152316"/>
    <lineage>
        <taxon>Eukaryota</taxon>
        <taxon>Fungi</taxon>
        <taxon>Dikarya</taxon>
        <taxon>Ascomycota</taxon>
        <taxon>Pezizomycotina</taxon>
        <taxon>Sordariomycetes</taxon>
        <taxon>Xylariomycetidae</taxon>
        <taxon>Amphisphaeriales</taxon>
        <taxon>Sporocadaceae</taxon>
        <taxon>Truncatella</taxon>
    </lineage>
</organism>
<dbReference type="Gene3D" id="3.40.50.1820">
    <property type="entry name" value="alpha/beta hydrolase"/>
    <property type="match status" value="1"/>
</dbReference>
<dbReference type="GO" id="GO:0004806">
    <property type="term" value="F:triacylglycerol lipase activity"/>
    <property type="evidence" value="ECO:0007669"/>
    <property type="project" value="InterPro"/>
</dbReference>
<accession>A0A9P8UNX8</accession>
<dbReference type="InterPro" id="IPR005152">
    <property type="entry name" value="Lipase_secreted"/>
</dbReference>
<gene>
    <name evidence="1" type="ORF">BKA67DRAFT_534312</name>
</gene>
<comment type="caution">
    <text evidence="1">The sequence shown here is derived from an EMBL/GenBank/DDBJ whole genome shotgun (WGS) entry which is preliminary data.</text>
</comment>
<proteinExistence type="predicted"/>
<dbReference type="AlphaFoldDB" id="A0A9P8UNX8"/>
<protein>
    <submittedName>
        <fullName evidence="1">Secretory lipase-domain-containing protein</fullName>
    </submittedName>
</protein>
<dbReference type="GeneID" id="70128737"/>